<gene>
    <name evidence="5" type="ORF">FB45DRAFT_1011091</name>
</gene>
<evidence type="ECO:0000259" key="4">
    <source>
        <dbReference type="PROSITE" id="PS50071"/>
    </source>
</evidence>
<comment type="subcellular location">
    <subcellularLocation>
        <location evidence="1 2">Nucleus</location>
    </subcellularLocation>
</comment>
<dbReference type="InterPro" id="IPR009057">
    <property type="entry name" value="Homeodomain-like_sf"/>
</dbReference>
<evidence type="ECO:0000256" key="1">
    <source>
        <dbReference type="PROSITE-ProRule" id="PRU00108"/>
    </source>
</evidence>
<dbReference type="Proteomes" id="UP001221142">
    <property type="component" value="Unassembled WGS sequence"/>
</dbReference>
<evidence type="ECO:0000313" key="5">
    <source>
        <dbReference type="EMBL" id="KAJ7608248.1"/>
    </source>
</evidence>
<dbReference type="EMBL" id="JARKIF010000046">
    <property type="protein sequence ID" value="KAJ7608248.1"/>
    <property type="molecule type" value="Genomic_DNA"/>
</dbReference>
<reference evidence="5" key="1">
    <citation type="submission" date="2023-03" db="EMBL/GenBank/DDBJ databases">
        <title>Massive genome expansion in bonnet fungi (Mycena s.s.) driven by repeated elements and novel gene families across ecological guilds.</title>
        <authorList>
            <consortium name="Lawrence Berkeley National Laboratory"/>
            <person name="Harder C.B."/>
            <person name="Miyauchi S."/>
            <person name="Viragh M."/>
            <person name="Kuo A."/>
            <person name="Thoen E."/>
            <person name="Andreopoulos B."/>
            <person name="Lu D."/>
            <person name="Skrede I."/>
            <person name="Drula E."/>
            <person name="Henrissat B."/>
            <person name="Morin E."/>
            <person name="Kohler A."/>
            <person name="Barry K."/>
            <person name="LaButti K."/>
            <person name="Morin E."/>
            <person name="Salamov A."/>
            <person name="Lipzen A."/>
            <person name="Mereny Z."/>
            <person name="Hegedus B."/>
            <person name="Baldrian P."/>
            <person name="Stursova M."/>
            <person name="Weitz H."/>
            <person name="Taylor A."/>
            <person name="Grigoriev I.V."/>
            <person name="Nagy L.G."/>
            <person name="Martin F."/>
            <person name="Kauserud H."/>
        </authorList>
    </citation>
    <scope>NUCLEOTIDE SEQUENCE</scope>
    <source>
        <strain evidence="5">9284</strain>
    </source>
</reference>
<feature type="region of interest" description="Disordered" evidence="3">
    <location>
        <begin position="1"/>
        <end position="70"/>
    </location>
</feature>
<dbReference type="SUPFAM" id="SSF46689">
    <property type="entry name" value="Homeodomain-like"/>
    <property type="match status" value="1"/>
</dbReference>
<accession>A0AAD7B292</accession>
<dbReference type="GO" id="GO:0003677">
    <property type="term" value="F:DNA binding"/>
    <property type="evidence" value="ECO:0007669"/>
    <property type="project" value="UniProtKB-UniRule"/>
</dbReference>
<dbReference type="PROSITE" id="PS50071">
    <property type="entry name" value="HOMEOBOX_2"/>
    <property type="match status" value="1"/>
</dbReference>
<evidence type="ECO:0000256" key="2">
    <source>
        <dbReference type="RuleBase" id="RU000682"/>
    </source>
</evidence>
<sequence>MEMSVHGGAPGHHHDRDAESPDAVLFPPSHTFNSAPRRAAGTCRDHSAPRVHGTSLTLSSRTPEKTSKTKDNITAAQFRELMDAFARTPVPSAEELLPIERDLNLSARRVRSWFWKLNRRMRQSQRARRSMPTQPSYA</sequence>
<protein>
    <recommendedName>
        <fullName evidence="4">Homeobox domain-containing protein</fullName>
    </recommendedName>
</protein>
<evidence type="ECO:0000256" key="3">
    <source>
        <dbReference type="SAM" id="MobiDB-lite"/>
    </source>
</evidence>
<dbReference type="Gene3D" id="1.10.10.60">
    <property type="entry name" value="Homeodomain-like"/>
    <property type="match status" value="1"/>
</dbReference>
<keyword evidence="1 2" id="KW-0371">Homeobox</keyword>
<organism evidence="5 6">
    <name type="scientific">Roridomyces roridus</name>
    <dbReference type="NCBI Taxonomy" id="1738132"/>
    <lineage>
        <taxon>Eukaryota</taxon>
        <taxon>Fungi</taxon>
        <taxon>Dikarya</taxon>
        <taxon>Basidiomycota</taxon>
        <taxon>Agaricomycotina</taxon>
        <taxon>Agaricomycetes</taxon>
        <taxon>Agaricomycetidae</taxon>
        <taxon>Agaricales</taxon>
        <taxon>Marasmiineae</taxon>
        <taxon>Mycenaceae</taxon>
        <taxon>Roridomyces</taxon>
    </lineage>
</organism>
<dbReference type="AlphaFoldDB" id="A0AAD7B292"/>
<comment type="caution">
    <text evidence="5">The sequence shown here is derived from an EMBL/GenBank/DDBJ whole genome shotgun (WGS) entry which is preliminary data.</text>
</comment>
<keyword evidence="1 2" id="KW-0539">Nucleus</keyword>
<dbReference type="GO" id="GO:0005634">
    <property type="term" value="C:nucleus"/>
    <property type="evidence" value="ECO:0007669"/>
    <property type="project" value="UniProtKB-SubCell"/>
</dbReference>
<keyword evidence="6" id="KW-1185">Reference proteome</keyword>
<dbReference type="InterPro" id="IPR001356">
    <property type="entry name" value="HD"/>
</dbReference>
<feature type="domain" description="Homeobox" evidence="4">
    <location>
        <begin position="64"/>
        <end position="124"/>
    </location>
</feature>
<feature type="DNA-binding region" description="Homeobox" evidence="1">
    <location>
        <begin position="66"/>
        <end position="125"/>
    </location>
</feature>
<evidence type="ECO:0000313" key="6">
    <source>
        <dbReference type="Proteomes" id="UP001221142"/>
    </source>
</evidence>
<dbReference type="CDD" id="cd00086">
    <property type="entry name" value="homeodomain"/>
    <property type="match status" value="1"/>
</dbReference>
<name>A0AAD7B292_9AGAR</name>
<keyword evidence="1 2" id="KW-0238">DNA-binding</keyword>
<proteinExistence type="predicted"/>
<dbReference type="SMART" id="SM00389">
    <property type="entry name" value="HOX"/>
    <property type="match status" value="1"/>
</dbReference>
<dbReference type="Pfam" id="PF00046">
    <property type="entry name" value="Homeodomain"/>
    <property type="match status" value="1"/>
</dbReference>